<sequence length="68" mass="7547">MQLRHFKSHVLMMWVFLAVTVSAITTTFLTKDLILDSLAISVSIIMIIGIILSGALLLTERIIKTCNS</sequence>
<protein>
    <submittedName>
        <fullName evidence="1">Uncharacterized protein</fullName>
    </submittedName>
</protein>
<organism evidence="1 2">
    <name type="scientific">Acinetobacter schindleri</name>
    <dbReference type="NCBI Taxonomy" id="108981"/>
    <lineage>
        <taxon>Bacteria</taxon>
        <taxon>Pseudomonadati</taxon>
        <taxon>Pseudomonadota</taxon>
        <taxon>Gammaproteobacteria</taxon>
        <taxon>Moraxellales</taxon>
        <taxon>Moraxellaceae</taxon>
        <taxon>Acinetobacter</taxon>
    </lineage>
</organism>
<reference evidence="1 2" key="1">
    <citation type="submission" date="2019-09" db="EMBL/GenBank/DDBJ databases">
        <title>Non-baumannii Acinetobacter spp. carrying blaNDM-1 isolated in China.</title>
        <authorList>
            <person name="Cui C."/>
            <person name="Chen C."/>
            <person name="Sun J."/>
            <person name="Liu Y."/>
        </authorList>
    </citation>
    <scope>NUCLEOTIDE SEQUENCE [LARGE SCALE GENOMIC DNA]</scope>
    <source>
        <strain evidence="1 2">HZE23-1</strain>
    </source>
</reference>
<evidence type="ECO:0000313" key="2">
    <source>
        <dbReference type="Proteomes" id="UP000503505"/>
    </source>
</evidence>
<accession>A0A2S1FC45</accession>
<proteinExistence type="predicted"/>
<dbReference type="RefSeq" id="WP_004809869.1">
    <property type="nucleotide sequence ID" value="NZ_BAABSB010000081.1"/>
</dbReference>
<name>A0A2S1FC45_9GAMM</name>
<gene>
    <name evidence="1" type="ORF">FSC10_02085</name>
</gene>
<dbReference type="Proteomes" id="UP000503505">
    <property type="component" value="Chromosome"/>
</dbReference>
<dbReference type="AlphaFoldDB" id="A0A2S1FC45"/>
<evidence type="ECO:0000313" key="1">
    <source>
        <dbReference type="EMBL" id="QIC66235.1"/>
    </source>
</evidence>
<dbReference type="EMBL" id="CP044463">
    <property type="protein sequence ID" value="QIC66235.1"/>
    <property type="molecule type" value="Genomic_DNA"/>
</dbReference>